<protein>
    <submittedName>
        <fullName evidence="1">Uncharacterized protein</fullName>
    </submittedName>
</protein>
<reference evidence="1" key="1">
    <citation type="journal article" date="2020" name="Stud. Mycol.">
        <title>101 Dothideomycetes genomes: a test case for predicting lifestyles and emergence of pathogens.</title>
        <authorList>
            <person name="Haridas S."/>
            <person name="Albert R."/>
            <person name="Binder M."/>
            <person name="Bloem J."/>
            <person name="Labutti K."/>
            <person name="Salamov A."/>
            <person name="Andreopoulos B."/>
            <person name="Baker S."/>
            <person name="Barry K."/>
            <person name="Bills G."/>
            <person name="Bluhm B."/>
            <person name="Cannon C."/>
            <person name="Castanera R."/>
            <person name="Culley D."/>
            <person name="Daum C."/>
            <person name="Ezra D."/>
            <person name="Gonzalez J."/>
            <person name="Henrissat B."/>
            <person name="Kuo A."/>
            <person name="Liang C."/>
            <person name="Lipzen A."/>
            <person name="Lutzoni F."/>
            <person name="Magnuson J."/>
            <person name="Mondo S."/>
            <person name="Nolan M."/>
            <person name="Ohm R."/>
            <person name="Pangilinan J."/>
            <person name="Park H.-J."/>
            <person name="Ramirez L."/>
            <person name="Alfaro M."/>
            <person name="Sun H."/>
            <person name="Tritt A."/>
            <person name="Yoshinaga Y."/>
            <person name="Zwiers L.-H."/>
            <person name="Turgeon B."/>
            <person name="Goodwin S."/>
            <person name="Spatafora J."/>
            <person name="Crous P."/>
            <person name="Grigoriev I."/>
        </authorList>
    </citation>
    <scope>NUCLEOTIDE SEQUENCE</scope>
    <source>
        <strain evidence="1">CBS 675.92</strain>
    </source>
</reference>
<dbReference type="AlphaFoldDB" id="A0A6A5TT65"/>
<sequence>MGLILGARDVHNTSFWDLRTGSAAPLLGRTSQIHLSWAWLWMFYDETYEIESSTETA</sequence>
<dbReference type="EMBL" id="ML976994">
    <property type="protein sequence ID" value="KAF1955598.1"/>
    <property type="molecule type" value="Genomic_DNA"/>
</dbReference>
<proteinExistence type="predicted"/>
<dbReference type="Proteomes" id="UP000800035">
    <property type="component" value="Unassembled WGS sequence"/>
</dbReference>
<accession>A0A6A5TT65</accession>
<organism evidence="1 2">
    <name type="scientific">Byssothecium circinans</name>
    <dbReference type="NCBI Taxonomy" id="147558"/>
    <lineage>
        <taxon>Eukaryota</taxon>
        <taxon>Fungi</taxon>
        <taxon>Dikarya</taxon>
        <taxon>Ascomycota</taxon>
        <taxon>Pezizomycotina</taxon>
        <taxon>Dothideomycetes</taxon>
        <taxon>Pleosporomycetidae</taxon>
        <taxon>Pleosporales</taxon>
        <taxon>Massarineae</taxon>
        <taxon>Massarinaceae</taxon>
        <taxon>Byssothecium</taxon>
    </lineage>
</organism>
<evidence type="ECO:0000313" key="2">
    <source>
        <dbReference type="Proteomes" id="UP000800035"/>
    </source>
</evidence>
<gene>
    <name evidence="1" type="ORF">CC80DRAFT_493063</name>
</gene>
<name>A0A6A5TT65_9PLEO</name>
<evidence type="ECO:0000313" key="1">
    <source>
        <dbReference type="EMBL" id="KAF1955598.1"/>
    </source>
</evidence>
<keyword evidence="2" id="KW-1185">Reference proteome</keyword>